<accession>A0A1I7Y311</accession>
<protein>
    <submittedName>
        <fullName evidence="3">Uncharacterized protein</fullName>
    </submittedName>
</protein>
<evidence type="ECO:0000313" key="3">
    <source>
        <dbReference type="WBParaSite" id="L893_g12147.t1"/>
    </source>
</evidence>
<keyword evidence="2" id="KW-1185">Reference proteome</keyword>
<sequence length="241" mass="26615">MLQNRVERANLRHSPRTLSGHRGIASFAWTIKLTVNAVAKCQNEYSSSGLGRFGGFRDSSSFSSSDAGADNQFDDEAMGAVAVPTPVGSSGVDCDRWKEDELILPQGLRFGTTTELCLFFSSSVCWALLDSTFSSQHRRRRRRRLLGVSPPPRSRSGAEGRRSRSADDDLELHEREPRRRNAGKRVFGEMGGERRCGEEGRKSLAVTSGTKSLSKKGTEKAVDVRTKGNIKEQKQQNGLHN</sequence>
<dbReference type="WBParaSite" id="L893_g12147.t1">
    <property type="protein sequence ID" value="L893_g12147.t1"/>
    <property type="gene ID" value="L893_g12147"/>
</dbReference>
<feature type="region of interest" description="Disordered" evidence="1">
    <location>
        <begin position="139"/>
        <end position="241"/>
    </location>
</feature>
<feature type="compositionally biased region" description="Basic and acidic residues" evidence="1">
    <location>
        <begin position="216"/>
        <end position="234"/>
    </location>
</feature>
<organism evidence="2 3">
    <name type="scientific">Steinernema glaseri</name>
    <dbReference type="NCBI Taxonomy" id="37863"/>
    <lineage>
        <taxon>Eukaryota</taxon>
        <taxon>Metazoa</taxon>
        <taxon>Ecdysozoa</taxon>
        <taxon>Nematoda</taxon>
        <taxon>Chromadorea</taxon>
        <taxon>Rhabditida</taxon>
        <taxon>Tylenchina</taxon>
        <taxon>Panagrolaimomorpha</taxon>
        <taxon>Strongyloidoidea</taxon>
        <taxon>Steinernematidae</taxon>
        <taxon>Steinernema</taxon>
    </lineage>
</organism>
<dbReference type="AlphaFoldDB" id="A0A1I7Y311"/>
<feature type="compositionally biased region" description="Basic and acidic residues" evidence="1">
    <location>
        <begin position="191"/>
        <end position="202"/>
    </location>
</feature>
<dbReference type="Proteomes" id="UP000095287">
    <property type="component" value="Unplaced"/>
</dbReference>
<name>A0A1I7Y311_9BILA</name>
<reference evidence="3" key="1">
    <citation type="submission" date="2016-11" db="UniProtKB">
        <authorList>
            <consortium name="WormBaseParasite"/>
        </authorList>
    </citation>
    <scope>IDENTIFICATION</scope>
</reference>
<evidence type="ECO:0000256" key="1">
    <source>
        <dbReference type="SAM" id="MobiDB-lite"/>
    </source>
</evidence>
<feature type="compositionally biased region" description="Basic and acidic residues" evidence="1">
    <location>
        <begin position="156"/>
        <end position="179"/>
    </location>
</feature>
<evidence type="ECO:0000313" key="2">
    <source>
        <dbReference type="Proteomes" id="UP000095287"/>
    </source>
</evidence>
<proteinExistence type="predicted"/>